<dbReference type="Pfam" id="PF12831">
    <property type="entry name" value="FAD_oxidored"/>
    <property type="match status" value="1"/>
</dbReference>
<dbReference type="GO" id="GO:0016491">
    <property type="term" value="F:oxidoreductase activity"/>
    <property type="evidence" value="ECO:0007669"/>
    <property type="project" value="UniProtKB-KW"/>
</dbReference>
<dbReference type="Gene3D" id="3.50.50.60">
    <property type="entry name" value="FAD/NAD(P)-binding domain"/>
    <property type="match status" value="1"/>
</dbReference>
<evidence type="ECO:0000256" key="1">
    <source>
        <dbReference type="ARBA" id="ARBA00022485"/>
    </source>
</evidence>
<keyword evidence="2" id="KW-0479">Metal-binding</keyword>
<keyword evidence="7" id="KW-1185">Reference proteome</keyword>
<dbReference type="GO" id="GO:0046872">
    <property type="term" value="F:metal ion binding"/>
    <property type="evidence" value="ECO:0007669"/>
    <property type="project" value="UniProtKB-KW"/>
</dbReference>
<evidence type="ECO:0000256" key="5">
    <source>
        <dbReference type="ARBA" id="ARBA00023014"/>
    </source>
</evidence>
<sequence>MWMTNPKLSTYLLAIFCINIYGHAIQAQTYEYDVVVYGGTASGVTAAVSAAREGMQVALLETHSGHLGGMVSGGLSITDIGNKSVIGGYVKEVFLRVGKYYNLNDVNWHPEPHIAEKVFNDMVNEANVDVFLKHRLKEQGGVVKNGRRITIITMENGVSFSAKVFIDSSYEGDLMAFAGASFVFGREPQTQYGEAHAGIRKVAPPFLSAYDDNGKLLPGVLASSPGPVGSGDKKTQAYNFRLSLTNDTTNRVPWPTPTNYNPELYVTLFRTVMLQIQKYGIEAAVMKNFDSFQYYPFHNSSKFDYNHADFFGANWDYPNGSYAQKATIWQNHKDYVQGYFYFLGNDPRIPTAYRDLFNKWGLCKDEFVDNNNWPYELYVREARRLLGDFVLIEKDVVQIRQLSNLLKPDPIGMGSYGIDCHSVQSYADENGQYIQEGNMVLNWNENLLWEPHPFQIPYRVLLPKKAELENLLVTVTVSASHVGYADLRLEPQYMIMGQAAGVAAAMTVQQFQTVHDVDTNLLGNKLRAQHAVLEL</sequence>
<feature type="signal peptide" evidence="6">
    <location>
        <begin position="1"/>
        <end position="24"/>
    </location>
</feature>
<dbReference type="Proteomes" id="UP000887540">
    <property type="component" value="Unplaced"/>
</dbReference>
<dbReference type="InterPro" id="IPR036188">
    <property type="entry name" value="FAD/NAD-bd_sf"/>
</dbReference>
<organism evidence="7 8">
    <name type="scientific">Acrobeloides nanus</name>
    <dbReference type="NCBI Taxonomy" id="290746"/>
    <lineage>
        <taxon>Eukaryota</taxon>
        <taxon>Metazoa</taxon>
        <taxon>Ecdysozoa</taxon>
        <taxon>Nematoda</taxon>
        <taxon>Chromadorea</taxon>
        <taxon>Rhabditida</taxon>
        <taxon>Tylenchina</taxon>
        <taxon>Cephalobomorpha</taxon>
        <taxon>Cephaloboidea</taxon>
        <taxon>Cephalobidae</taxon>
        <taxon>Acrobeloides</taxon>
    </lineage>
</organism>
<keyword evidence="5" id="KW-0411">Iron-sulfur</keyword>
<evidence type="ECO:0000313" key="8">
    <source>
        <dbReference type="WBParaSite" id="ACRNAN_scaffold969.g22318.t1"/>
    </source>
</evidence>
<keyword evidence="3" id="KW-0560">Oxidoreductase</keyword>
<dbReference type="SUPFAM" id="SSF51905">
    <property type="entry name" value="FAD/NAD(P)-binding domain"/>
    <property type="match status" value="1"/>
</dbReference>
<name>A0A914EQ63_9BILA</name>
<dbReference type="PANTHER" id="PTHR43498:SF1">
    <property type="entry name" value="COB--COM HETERODISULFIDE REDUCTASE IRON-SULFUR SUBUNIT A"/>
    <property type="match status" value="1"/>
</dbReference>
<dbReference type="AlphaFoldDB" id="A0A914EQ63"/>
<dbReference type="GO" id="GO:0051539">
    <property type="term" value="F:4 iron, 4 sulfur cluster binding"/>
    <property type="evidence" value="ECO:0007669"/>
    <property type="project" value="UniProtKB-KW"/>
</dbReference>
<evidence type="ECO:0000256" key="6">
    <source>
        <dbReference type="SAM" id="SignalP"/>
    </source>
</evidence>
<protein>
    <submittedName>
        <fullName evidence="8">FAD dependent oxidoreductase</fullName>
    </submittedName>
</protein>
<evidence type="ECO:0000313" key="7">
    <source>
        <dbReference type="Proteomes" id="UP000887540"/>
    </source>
</evidence>
<evidence type="ECO:0000256" key="2">
    <source>
        <dbReference type="ARBA" id="ARBA00022723"/>
    </source>
</evidence>
<keyword evidence="6" id="KW-0732">Signal</keyword>
<dbReference type="WBParaSite" id="ACRNAN_scaffold969.g22318.t1">
    <property type="protein sequence ID" value="ACRNAN_scaffold969.g22318.t1"/>
    <property type="gene ID" value="ACRNAN_scaffold969.g22318"/>
</dbReference>
<evidence type="ECO:0000256" key="3">
    <source>
        <dbReference type="ARBA" id="ARBA00023002"/>
    </source>
</evidence>
<reference evidence="8" key="1">
    <citation type="submission" date="2022-11" db="UniProtKB">
        <authorList>
            <consortium name="WormBaseParasite"/>
        </authorList>
    </citation>
    <scope>IDENTIFICATION</scope>
</reference>
<feature type="chain" id="PRO_5038045585" evidence="6">
    <location>
        <begin position="25"/>
        <end position="535"/>
    </location>
</feature>
<dbReference type="InterPro" id="IPR039650">
    <property type="entry name" value="HdrA-like"/>
</dbReference>
<keyword evidence="1" id="KW-0004">4Fe-4S</keyword>
<evidence type="ECO:0000256" key="4">
    <source>
        <dbReference type="ARBA" id="ARBA00023004"/>
    </source>
</evidence>
<dbReference type="PANTHER" id="PTHR43498">
    <property type="entry name" value="FERREDOXIN:COB-COM HETERODISULFIDE REDUCTASE SUBUNIT A"/>
    <property type="match status" value="1"/>
</dbReference>
<accession>A0A914EQ63</accession>
<keyword evidence="4" id="KW-0408">Iron</keyword>
<proteinExistence type="predicted"/>